<name>A0A6G0XDW2_9STRA</name>
<dbReference type="PANTHER" id="PTHR36234">
    <property type="entry name" value="LYSYL ENDOPEPTIDASE"/>
    <property type="match status" value="1"/>
</dbReference>
<gene>
    <name evidence="3" type="ORF">Ae201684_005741</name>
</gene>
<proteinExistence type="predicted"/>
<feature type="signal peptide" evidence="2">
    <location>
        <begin position="1"/>
        <end position="19"/>
    </location>
</feature>
<organism evidence="3 4">
    <name type="scientific">Aphanomyces euteiches</name>
    <dbReference type="NCBI Taxonomy" id="100861"/>
    <lineage>
        <taxon>Eukaryota</taxon>
        <taxon>Sar</taxon>
        <taxon>Stramenopiles</taxon>
        <taxon>Oomycota</taxon>
        <taxon>Saprolegniomycetes</taxon>
        <taxon>Saprolegniales</taxon>
        <taxon>Verrucalvaceae</taxon>
        <taxon>Aphanomyces</taxon>
    </lineage>
</organism>
<keyword evidence="2" id="KW-0732">Signal</keyword>
<dbReference type="VEuPathDB" id="FungiDB:AeMF1_012902"/>
<evidence type="ECO:0000256" key="2">
    <source>
        <dbReference type="SAM" id="SignalP"/>
    </source>
</evidence>
<feature type="chain" id="PRO_5026243910" description="Serine protease" evidence="2">
    <location>
        <begin position="20"/>
        <end position="390"/>
    </location>
</feature>
<reference evidence="3 4" key="1">
    <citation type="submission" date="2019-07" db="EMBL/GenBank/DDBJ databases">
        <title>Genomics analysis of Aphanomyces spp. identifies a new class of oomycete effector associated with host adaptation.</title>
        <authorList>
            <person name="Gaulin E."/>
        </authorList>
    </citation>
    <scope>NUCLEOTIDE SEQUENCE [LARGE SCALE GENOMIC DNA]</scope>
    <source>
        <strain evidence="3 4">ATCC 201684</strain>
    </source>
</reference>
<evidence type="ECO:0000313" key="3">
    <source>
        <dbReference type="EMBL" id="KAF0738389.1"/>
    </source>
</evidence>
<evidence type="ECO:0008006" key="5">
    <source>
        <dbReference type="Google" id="ProtNLM"/>
    </source>
</evidence>
<keyword evidence="1" id="KW-0843">Virulence</keyword>
<comment type="caution">
    <text evidence="3">The sequence shown here is derived from an EMBL/GenBank/DDBJ whole genome shotgun (WGS) entry which is preliminary data.</text>
</comment>
<dbReference type="InterPro" id="IPR009003">
    <property type="entry name" value="Peptidase_S1_PA"/>
</dbReference>
<dbReference type="AlphaFoldDB" id="A0A6G0XDW2"/>
<protein>
    <recommendedName>
        <fullName evidence="5">Serine protease</fullName>
    </recommendedName>
</protein>
<dbReference type="SUPFAM" id="SSF50494">
    <property type="entry name" value="Trypsin-like serine proteases"/>
    <property type="match status" value="1"/>
</dbReference>
<dbReference type="Proteomes" id="UP000481153">
    <property type="component" value="Unassembled WGS sequence"/>
</dbReference>
<accession>A0A6G0XDW2</accession>
<dbReference type="Gene3D" id="2.40.10.10">
    <property type="entry name" value="Trypsin-like serine proteases"/>
    <property type="match status" value="2"/>
</dbReference>
<evidence type="ECO:0000313" key="4">
    <source>
        <dbReference type="Proteomes" id="UP000481153"/>
    </source>
</evidence>
<dbReference type="Pfam" id="PF13365">
    <property type="entry name" value="Trypsin_2"/>
    <property type="match status" value="1"/>
</dbReference>
<dbReference type="PANTHER" id="PTHR36234:SF5">
    <property type="entry name" value="LYSYL ENDOPEPTIDASE"/>
    <property type="match status" value="1"/>
</dbReference>
<keyword evidence="4" id="KW-1185">Reference proteome</keyword>
<sequence length="390" mass="42289">MLCLLALLHCVLLFFPARAAFIPLSFGVGRCSLGDYPPATNHASCHVATYRYTIDLVQGPFAILRFSSFFLPDDDFVLVRSLDANSSKKLRLSGRNHRGAFDAPPIVATSIAIELYTHAPNASSQSCYGFQASGYTANLMEEAHEESLCGGVDRTLEAPCYKYNTLMFARSDAVARLLINKNGAYTACTGWLLGSEGHLITYRDCISAQEHTYRMQVDFNAQAPTCPSKAGDIVCTKPMACGKARDTYIGSPRLVVSSATFNYTIIQLDKTLADKYRYLKLRVAGPVLAESIYIVQHPLGYGKRISDKTAAGKATIEATNGKDAAYRLDTQGMSSGSPVLSSTDHTVVAMHYGGLAACPNFGIRSDVIVSDLQARKINIPNAFVYTPADA</sequence>
<evidence type="ECO:0000256" key="1">
    <source>
        <dbReference type="ARBA" id="ARBA00023026"/>
    </source>
</evidence>
<dbReference type="EMBL" id="VJMJ01000075">
    <property type="protein sequence ID" value="KAF0738389.1"/>
    <property type="molecule type" value="Genomic_DNA"/>
</dbReference>
<dbReference type="InterPro" id="IPR043504">
    <property type="entry name" value="Peptidase_S1_PA_chymotrypsin"/>
</dbReference>